<gene>
    <name evidence="1" type="ORF">LCGC14_1049810</name>
</gene>
<protein>
    <submittedName>
        <fullName evidence="1">Uncharacterized protein</fullName>
    </submittedName>
</protein>
<proteinExistence type="predicted"/>
<dbReference type="EMBL" id="LAZR01004382">
    <property type="protein sequence ID" value="KKN09122.1"/>
    <property type="molecule type" value="Genomic_DNA"/>
</dbReference>
<accession>A0A0F9NB14</accession>
<comment type="caution">
    <text evidence="1">The sequence shown here is derived from an EMBL/GenBank/DDBJ whole genome shotgun (WGS) entry which is preliminary data.</text>
</comment>
<sequence>MNERCQCYVIEYSGGYWSDTQGRVRHITDAQLYSLRELAQEVVDELDSSSCVIKPVWIEWETDRQTER</sequence>
<reference evidence="1" key="1">
    <citation type="journal article" date="2015" name="Nature">
        <title>Complex archaea that bridge the gap between prokaryotes and eukaryotes.</title>
        <authorList>
            <person name="Spang A."/>
            <person name="Saw J.H."/>
            <person name="Jorgensen S.L."/>
            <person name="Zaremba-Niedzwiedzka K."/>
            <person name="Martijn J."/>
            <person name="Lind A.E."/>
            <person name="van Eijk R."/>
            <person name="Schleper C."/>
            <person name="Guy L."/>
            <person name="Ettema T.J."/>
        </authorList>
    </citation>
    <scope>NUCLEOTIDE SEQUENCE</scope>
</reference>
<evidence type="ECO:0000313" key="1">
    <source>
        <dbReference type="EMBL" id="KKN09122.1"/>
    </source>
</evidence>
<name>A0A0F9NB14_9ZZZZ</name>
<organism evidence="1">
    <name type="scientific">marine sediment metagenome</name>
    <dbReference type="NCBI Taxonomy" id="412755"/>
    <lineage>
        <taxon>unclassified sequences</taxon>
        <taxon>metagenomes</taxon>
        <taxon>ecological metagenomes</taxon>
    </lineage>
</organism>
<dbReference type="AlphaFoldDB" id="A0A0F9NB14"/>